<dbReference type="PRINTS" id="PR00984">
    <property type="entry name" value="TRNASYNTHILE"/>
</dbReference>
<evidence type="ECO:0000256" key="2">
    <source>
        <dbReference type="ARBA" id="ARBA00022490"/>
    </source>
</evidence>
<dbReference type="Gene3D" id="3.90.740.10">
    <property type="entry name" value="Valyl/Leucyl/Isoleucyl-tRNA synthetase, editing domain"/>
    <property type="match status" value="1"/>
</dbReference>
<dbReference type="Pfam" id="PF00133">
    <property type="entry name" value="tRNA-synt_1"/>
    <property type="match status" value="1"/>
</dbReference>
<dbReference type="InterPro" id="IPR002300">
    <property type="entry name" value="aa-tRNA-synth_Ia"/>
</dbReference>
<dbReference type="EMBL" id="PSQJ01000001">
    <property type="protein sequence ID" value="PTL86944.1"/>
    <property type="molecule type" value="Genomic_DNA"/>
</dbReference>
<dbReference type="InterPro" id="IPR023585">
    <property type="entry name" value="Ile-tRNA-ligase_type1"/>
</dbReference>
<evidence type="ECO:0000256" key="7">
    <source>
        <dbReference type="ARBA" id="ARBA00023146"/>
    </source>
</evidence>
<comment type="subcellular location">
    <subcellularLocation>
        <location evidence="10">Cytoplasm</location>
    </subcellularLocation>
</comment>
<dbReference type="Gene3D" id="1.10.730.20">
    <property type="match status" value="1"/>
</dbReference>
<dbReference type="GO" id="GO:0006428">
    <property type="term" value="P:isoleucyl-tRNA aminoacylation"/>
    <property type="evidence" value="ECO:0007669"/>
    <property type="project" value="UniProtKB-UniRule"/>
</dbReference>
<evidence type="ECO:0000313" key="13">
    <source>
        <dbReference type="EMBL" id="PTL86944.1"/>
    </source>
</evidence>
<dbReference type="GO" id="GO:0005829">
    <property type="term" value="C:cytosol"/>
    <property type="evidence" value="ECO:0007669"/>
    <property type="project" value="TreeGrafter"/>
</dbReference>
<dbReference type="GO" id="GO:0005524">
    <property type="term" value="F:ATP binding"/>
    <property type="evidence" value="ECO:0007669"/>
    <property type="project" value="UniProtKB-UniRule"/>
</dbReference>
<dbReference type="PROSITE" id="PS00178">
    <property type="entry name" value="AA_TRNA_LIGASE_I"/>
    <property type="match status" value="1"/>
</dbReference>
<feature type="binding site" evidence="10">
    <location>
        <position position="592"/>
    </location>
    <ligand>
        <name>L-isoleucyl-5'-AMP</name>
        <dbReference type="ChEBI" id="CHEBI:178002"/>
    </ligand>
</feature>
<reference evidence="14" key="1">
    <citation type="submission" date="2018-02" db="EMBL/GenBank/DDBJ databases">
        <title>Genome sequence of Candidatus Liberibacter europaeus.</title>
        <authorList>
            <person name="Frampton R.A."/>
            <person name="Thompson S.M."/>
            <person name="David C."/>
            <person name="Addison S.M."/>
            <person name="Smith G.R."/>
        </authorList>
    </citation>
    <scope>NUCLEOTIDE SEQUENCE [LARGE SCALE GENOMIC DNA]</scope>
</reference>
<dbReference type="Pfam" id="PF08264">
    <property type="entry name" value="Anticodon_1"/>
    <property type="match status" value="1"/>
</dbReference>
<dbReference type="InterPro" id="IPR050081">
    <property type="entry name" value="Ile-tRNA_ligase"/>
</dbReference>
<sequence>MNTQKKTNYSKTLYLPKTSFPMRAELQTKEPAILEYWEKINLFEKLRNNSSKHKKFILHDGPPYANGHIHMGHALNKILKDVVVRSFQMRGFNANYVPGWDCHGLPIEWKIETEYIEKGKNKSDVPVVAFRKECRNFASKWIKIQSEEFKRLGIGGNFKNPYTTMDNESEAQIASELLKLAKTNQIYRGTKPVMWSVAEQTTLAEAEIEYHDIISDSIWVGFQVESAPDYLSDSQVIIWTTTPWTIPGNRAIAFSSKYQYGLYKILQSDGQYEFNLDRKIILSKALAKETAEKNSLTIELVCDVKDEDLRKIICCHPLKKLGYDFSVPLIDADYVSNDCGTGFVHIAPGHGNEDFVAWIGAKDILAKNSIDTRVPLSVDAKGFYTVEAPGFSGVRVLNDDGEKGSANDEVISALINAHALLNRSNIKHSYPHSWRSKQPVIFRNIAQWFMHMDKDLGDKSTIRSRALSAIDQIRFFPPSGKDRLRYMVEKRPDWVLSRQRAWGTPVCLFFNTKGEILVDESVNNRIIETFKTQGSDAWFSENARDLFLGKRKSESWIQSQDILDVWFDSATTHSFVLENNKDLAYPADIYLEGSDQHRGWFQHSLLEGCATRKSTPFKSIITHGFVVDEKGEKMSKSKGNVISPNDIISKSGVDILRFWAVNSDYNDDQRLGNNIIQTNIDAYRKLRNTIRWMLGVLHHDNGQEVSISDMPELERLILHRITELDKVIREGYDNFKFKIIIRSIMDFLNIELSSFYFDIRKDSLYCDPPSSIKRLSSIAVIRKLFECVVIWIAPMLPFTAEEAWTSLNPDDLSVHLKQFPTIAQEWEDVKLSEKWKKILKLRKVVISALEVVRESKYIGSSLEAFPKVYTTDSSLISALQGQDLAEICITSGITVMNEKGPSSAFYLPDIPEVRVQCDLAVGKKCARSWRITPDVGSDLEYPDVSARDAAALREIGFTAHKNT</sequence>
<dbReference type="NCBIfam" id="TIGR00392">
    <property type="entry name" value="ileS"/>
    <property type="match status" value="1"/>
</dbReference>
<feature type="binding site" evidence="10">
    <location>
        <position position="636"/>
    </location>
    <ligand>
        <name>ATP</name>
        <dbReference type="ChEBI" id="CHEBI:30616"/>
    </ligand>
</feature>
<evidence type="ECO:0000256" key="4">
    <source>
        <dbReference type="ARBA" id="ARBA00022741"/>
    </source>
</evidence>
<dbReference type="Gene3D" id="1.10.10.830">
    <property type="entry name" value="Ile-tRNA synthetase CP2 domain-like"/>
    <property type="match status" value="1"/>
</dbReference>
<dbReference type="PANTHER" id="PTHR42765">
    <property type="entry name" value="SOLEUCYL-TRNA SYNTHETASE"/>
    <property type="match status" value="1"/>
</dbReference>
<protein>
    <recommendedName>
        <fullName evidence="10">Isoleucine--tRNA ligase</fullName>
        <ecNumber evidence="10">6.1.1.5</ecNumber>
    </recommendedName>
    <alternativeName>
        <fullName evidence="10">Isoleucyl-tRNA synthetase</fullName>
        <shortName evidence="10">IleRS</shortName>
    </alternativeName>
</protein>
<dbReference type="Proteomes" id="UP000240811">
    <property type="component" value="Unassembled WGS sequence"/>
</dbReference>
<feature type="domain" description="Methionyl/Valyl/Leucyl/Isoleucyl-tRNA synthetase anticodon-binding" evidence="12">
    <location>
        <begin position="715"/>
        <end position="863"/>
    </location>
</feature>
<dbReference type="PANTHER" id="PTHR42765:SF1">
    <property type="entry name" value="ISOLEUCINE--TRNA LIGASE, MITOCHONDRIAL"/>
    <property type="match status" value="1"/>
</dbReference>
<dbReference type="InterPro" id="IPR033708">
    <property type="entry name" value="Anticodon_Ile_BEm"/>
</dbReference>
<dbReference type="InterPro" id="IPR009008">
    <property type="entry name" value="Val/Leu/Ile-tRNA-synth_edit"/>
</dbReference>
<dbReference type="GO" id="GO:0002161">
    <property type="term" value="F:aminoacyl-tRNA deacylase activity"/>
    <property type="evidence" value="ECO:0007669"/>
    <property type="project" value="InterPro"/>
</dbReference>
<evidence type="ECO:0000313" key="14">
    <source>
        <dbReference type="Proteomes" id="UP000240811"/>
    </source>
</evidence>
<dbReference type="InterPro" id="IPR002301">
    <property type="entry name" value="Ile-tRNA-ligase"/>
</dbReference>
<evidence type="ECO:0000256" key="1">
    <source>
        <dbReference type="ARBA" id="ARBA00006887"/>
    </source>
</evidence>
<keyword evidence="4 10" id="KW-0547">Nucleotide-binding</keyword>
<comment type="caution">
    <text evidence="10">Lacks conserved residue(s) required for the propagation of feature annotation.</text>
</comment>
<dbReference type="GO" id="GO:0000049">
    <property type="term" value="F:tRNA binding"/>
    <property type="evidence" value="ECO:0007669"/>
    <property type="project" value="InterPro"/>
</dbReference>
<comment type="domain">
    <text evidence="10">IleRS has two distinct active sites: one for aminoacylation and one for editing. The misactivated valine is translocated from the active site to the editing site, which sterically excludes the correctly activated isoleucine. The single editing site contains two valyl binding pockets, one specific for each substrate (Val-AMP or Val-tRNA(Ile)).</text>
</comment>
<comment type="similarity">
    <text evidence="1 10">Belongs to the class-I aminoacyl-tRNA synthetase family. IleS type 1 subfamily.</text>
</comment>
<dbReference type="HAMAP" id="MF_02002">
    <property type="entry name" value="Ile_tRNA_synth_type1"/>
    <property type="match status" value="1"/>
</dbReference>
<evidence type="ECO:0000256" key="8">
    <source>
        <dbReference type="ARBA" id="ARBA00025217"/>
    </source>
</evidence>
<organism evidence="13 14">
    <name type="scientific">Candidatus Liberibacter europaeus</name>
    <dbReference type="NCBI Taxonomy" id="744859"/>
    <lineage>
        <taxon>Bacteria</taxon>
        <taxon>Pseudomonadati</taxon>
        <taxon>Pseudomonadota</taxon>
        <taxon>Alphaproteobacteria</taxon>
        <taxon>Hyphomicrobiales</taxon>
        <taxon>Rhizobiaceae</taxon>
        <taxon>Liberibacter</taxon>
    </lineage>
</organism>
<keyword evidence="7 10" id="KW-0030">Aminoacyl-tRNA synthetase</keyword>
<feature type="domain" description="Aminoacyl-tRNA synthetase class Ia" evidence="11">
    <location>
        <begin position="33"/>
        <end position="670"/>
    </location>
</feature>
<gene>
    <name evidence="10" type="primary">ileS</name>
    <name evidence="13" type="ORF">C4617_00550</name>
</gene>
<evidence type="ECO:0000259" key="12">
    <source>
        <dbReference type="Pfam" id="PF08264"/>
    </source>
</evidence>
<dbReference type="Gene3D" id="3.40.50.620">
    <property type="entry name" value="HUPs"/>
    <property type="match status" value="2"/>
</dbReference>
<dbReference type="EC" id="6.1.1.5" evidence="10"/>
<evidence type="ECO:0000259" key="11">
    <source>
        <dbReference type="Pfam" id="PF00133"/>
    </source>
</evidence>
<dbReference type="AlphaFoldDB" id="A0A2T4VYT8"/>
<keyword evidence="3 10" id="KW-0436">Ligase</keyword>
<dbReference type="InterPro" id="IPR009080">
    <property type="entry name" value="tRNAsynth_Ia_anticodon-bd"/>
</dbReference>
<evidence type="ECO:0000256" key="10">
    <source>
        <dbReference type="HAMAP-Rule" id="MF_02002"/>
    </source>
</evidence>
<comment type="function">
    <text evidence="8 10">Catalyzes the attachment of isoleucine to tRNA(Ile). As IleRS can inadvertently accommodate and process structurally similar amino acids such as valine, to avoid such errors it has two additional distinct tRNA(Ile)-dependent editing activities. One activity is designated as 'pretransfer' editing and involves the hydrolysis of activated Val-AMP. The other activity is designated 'posttransfer' editing and involves deacylation of mischarged Val-tRNA(Ile).</text>
</comment>
<dbReference type="InterPro" id="IPR014729">
    <property type="entry name" value="Rossmann-like_a/b/a_fold"/>
</dbReference>
<evidence type="ECO:0000256" key="6">
    <source>
        <dbReference type="ARBA" id="ARBA00022917"/>
    </source>
</evidence>
<dbReference type="InterPro" id="IPR013155">
    <property type="entry name" value="M/V/L/I-tRNA-synth_anticd-bd"/>
</dbReference>
<dbReference type="SUPFAM" id="SSF50677">
    <property type="entry name" value="ValRS/IleRS/LeuRS editing domain"/>
    <property type="match status" value="1"/>
</dbReference>
<evidence type="ECO:0000256" key="3">
    <source>
        <dbReference type="ARBA" id="ARBA00022598"/>
    </source>
</evidence>
<name>A0A2T4VYT8_9HYPH</name>
<dbReference type="CDD" id="cd07960">
    <property type="entry name" value="Anticodon_Ia_Ile_BEm"/>
    <property type="match status" value="1"/>
</dbReference>
<comment type="catalytic activity">
    <reaction evidence="9 10">
        <text>tRNA(Ile) + L-isoleucine + ATP = L-isoleucyl-tRNA(Ile) + AMP + diphosphate</text>
        <dbReference type="Rhea" id="RHEA:11060"/>
        <dbReference type="Rhea" id="RHEA-COMP:9666"/>
        <dbReference type="Rhea" id="RHEA-COMP:9695"/>
        <dbReference type="ChEBI" id="CHEBI:30616"/>
        <dbReference type="ChEBI" id="CHEBI:33019"/>
        <dbReference type="ChEBI" id="CHEBI:58045"/>
        <dbReference type="ChEBI" id="CHEBI:78442"/>
        <dbReference type="ChEBI" id="CHEBI:78528"/>
        <dbReference type="ChEBI" id="CHEBI:456215"/>
        <dbReference type="EC" id="6.1.1.5"/>
    </reaction>
</comment>
<accession>A0A2T4VYT8</accession>
<evidence type="ECO:0000256" key="5">
    <source>
        <dbReference type="ARBA" id="ARBA00022840"/>
    </source>
</evidence>
<keyword evidence="6 10" id="KW-0648">Protein biosynthesis</keyword>
<comment type="caution">
    <text evidence="13">The sequence shown here is derived from an EMBL/GenBank/DDBJ whole genome shotgun (WGS) entry which is preliminary data.</text>
</comment>
<dbReference type="GO" id="GO:0004822">
    <property type="term" value="F:isoleucine-tRNA ligase activity"/>
    <property type="evidence" value="ECO:0007669"/>
    <property type="project" value="UniProtKB-UniRule"/>
</dbReference>
<evidence type="ECO:0000256" key="9">
    <source>
        <dbReference type="ARBA" id="ARBA00048359"/>
    </source>
</evidence>
<dbReference type="SUPFAM" id="SSF47323">
    <property type="entry name" value="Anticodon-binding domain of a subclass of class I aminoacyl-tRNA synthetases"/>
    <property type="match status" value="1"/>
</dbReference>
<proteinExistence type="inferred from homology"/>
<keyword evidence="2 10" id="KW-0963">Cytoplasm</keyword>
<feature type="short sequence motif" description="'HIGH' region" evidence="10">
    <location>
        <begin position="63"/>
        <end position="73"/>
    </location>
</feature>
<dbReference type="InterPro" id="IPR001412">
    <property type="entry name" value="aa-tRNA-synth_I_CS"/>
</dbReference>
<dbReference type="FunFam" id="3.40.50.620:FF:000042">
    <property type="entry name" value="Isoleucine--tRNA ligase"/>
    <property type="match status" value="1"/>
</dbReference>
<comment type="subunit">
    <text evidence="10">Monomer.</text>
</comment>
<feature type="short sequence motif" description="'KMSKS' region" evidence="10">
    <location>
        <begin position="633"/>
        <end position="637"/>
    </location>
</feature>
<dbReference type="SUPFAM" id="SSF52374">
    <property type="entry name" value="Nucleotidylyl transferase"/>
    <property type="match status" value="1"/>
</dbReference>
<keyword evidence="5 10" id="KW-0067">ATP-binding</keyword>